<dbReference type="SUPFAM" id="SSF57667">
    <property type="entry name" value="beta-beta-alpha zinc fingers"/>
    <property type="match status" value="1"/>
</dbReference>
<dbReference type="STRING" id="1149755.A0A2J6RP57"/>
<evidence type="ECO:0000256" key="3">
    <source>
        <dbReference type="ARBA" id="ARBA00022737"/>
    </source>
</evidence>
<name>A0A2J6RP57_HYAVF</name>
<dbReference type="GO" id="GO:0008270">
    <property type="term" value="F:zinc ion binding"/>
    <property type="evidence" value="ECO:0007669"/>
    <property type="project" value="UniProtKB-KW"/>
</dbReference>
<comment type="subcellular location">
    <subcellularLocation>
        <location evidence="1">Nucleus</location>
    </subcellularLocation>
</comment>
<keyword evidence="5" id="KW-0862">Zinc</keyword>
<protein>
    <recommendedName>
        <fullName evidence="9">C2H2-type domain-containing protein</fullName>
    </recommendedName>
</protein>
<accession>A0A2J6RP57</accession>
<evidence type="ECO:0000256" key="5">
    <source>
        <dbReference type="ARBA" id="ARBA00022833"/>
    </source>
</evidence>
<evidence type="ECO:0000256" key="4">
    <source>
        <dbReference type="ARBA" id="ARBA00022771"/>
    </source>
</evidence>
<feature type="compositionally biased region" description="Polar residues" evidence="8">
    <location>
        <begin position="1"/>
        <end position="22"/>
    </location>
</feature>
<dbReference type="Pfam" id="PF00096">
    <property type="entry name" value="zf-C2H2"/>
    <property type="match status" value="2"/>
</dbReference>
<dbReference type="InterPro" id="IPR036236">
    <property type="entry name" value="Znf_C2H2_sf"/>
</dbReference>
<dbReference type="GO" id="GO:0000981">
    <property type="term" value="F:DNA-binding transcription factor activity, RNA polymerase II-specific"/>
    <property type="evidence" value="ECO:0007669"/>
    <property type="project" value="InterPro"/>
</dbReference>
<evidence type="ECO:0000313" key="11">
    <source>
        <dbReference type="Proteomes" id="UP000235786"/>
    </source>
</evidence>
<dbReference type="InterPro" id="IPR051059">
    <property type="entry name" value="VerF-like"/>
</dbReference>
<feature type="domain" description="C2H2-type" evidence="9">
    <location>
        <begin position="26"/>
        <end position="53"/>
    </location>
</feature>
<dbReference type="GO" id="GO:0000785">
    <property type="term" value="C:chromatin"/>
    <property type="evidence" value="ECO:0007669"/>
    <property type="project" value="TreeGrafter"/>
</dbReference>
<keyword evidence="4 7" id="KW-0863">Zinc-finger</keyword>
<reference evidence="10 11" key="1">
    <citation type="submission" date="2016-04" db="EMBL/GenBank/DDBJ databases">
        <title>A degradative enzymes factory behind the ericoid mycorrhizal symbiosis.</title>
        <authorList>
            <consortium name="DOE Joint Genome Institute"/>
            <person name="Martino E."/>
            <person name="Morin E."/>
            <person name="Grelet G."/>
            <person name="Kuo A."/>
            <person name="Kohler A."/>
            <person name="Daghino S."/>
            <person name="Barry K."/>
            <person name="Choi C."/>
            <person name="Cichocki N."/>
            <person name="Clum A."/>
            <person name="Copeland A."/>
            <person name="Hainaut M."/>
            <person name="Haridas S."/>
            <person name="Labutti K."/>
            <person name="Lindquist E."/>
            <person name="Lipzen A."/>
            <person name="Khouja H.-R."/>
            <person name="Murat C."/>
            <person name="Ohm R."/>
            <person name="Olson A."/>
            <person name="Spatafora J."/>
            <person name="Veneault-Fourrey C."/>
            <person name="Henrissat B."/>
            <person name="Grigoriev I."/>
            <person name="Martin F."/>
            <person name="Perotto S."/>
        </authorList>
    </citation>
    <scope>NUCLEOTIDE SEQUENCE [LARGE SCALE GENOMIC DNA]</scope>
    <source>
        <strain evidence="10 11">F</strain>
    </source>
</reference>
<dbReference type="PROSITE" id="PS00028">
    <property type="entry name" value="ZINC_FINGER_C2H2_1"/>
    <property type="match status" value="1"/>
</dbReference>
<keyword evidence="3" id="KW-0677">Repeat</keyword>
<sequence length="66" mass="7713">MSNSPLSQRSHSNFQTSNGTTTKHSRTCRFCFKTFSKAEHLSRHERSHTKERPYQCSDCGKSYTRQ</sequence>
<evidence type="ECO:0000259" key="9">
    <source>
        <dbReference type="PROSITE" id="PS50157"/>
    </source>
</evidence>
<keyword evidence="6" id="KW-0539">Nucleus</keyword>
<evidence type="ECO:0000256" key="7">
    <source>
        <dbReference type="PROSITE-ProRule" id="PRU00042"/>
    </source>
</evidence>
<feature type="region of interest" description="Disordered" evidence="8">
    <location>
        <begin position="1"/>
        <end position="24"/>
    </location>
</feature>
<dbReference type="OrthoDB" id="3560082at2759"/>
<evidence type="ECO:0000256" key="8">
    <source>
        <dbReference type="SAM" id="MobiDB-lite"/>
    </source>
</evidence>
<keyword evidence="2" id="KW-0479">Metal-binding</keyword>
<dbReference type="Proteomes" id="UP000235786">
    <property type="component" value="Unassembled WGS sequence"/>
</dbReference>
<dbReference type="PANTHER" id="PTHR40626">
    <property type="entry name" value="MIP31509P"/>
    <property type="match status" value="1"/>
</dbReference>
<organism evidence="10 11">
    <name type="scientific">Hyaloscypha variabilis (strain UAMH 11265 / GT02V1 / F)</name>
    <name type="common">Meliniomyces variabilis</name>
    <dbReference type="NCBI Taxonomy" id="1149755"/>
    <lineage>
        <taxon>Eukaryota</taxon>
        <taxon>Fungi</taxon>
        <taxon>Dikarya</taxon>
        <taxon>Ascomycota</taxon>
        <taxon>Pezizomycotina</taxon>
        <taxon>Leotiomycetes</taxon>
        <taxon>Helotiales</taxon>
        <taxon>Hyaloscyphaceae</taxon>
        <taxon>Hyaloscypha</taxon>
        <taxon>Hyaloscypha variabilis</taxon>
    </lineage>
</organism>
<proteinExistence type="predicted"/>
<evidence type="ECO:0000256" key="2">
    <source>
        <dbReference type="ARBA" id="ARBA00022723"/>
    </source>
</evidence>
<feature type="region of interest" description="Disordered" evidence="8">
    <location>
        <begin position="38"/>
        <end position="66"/>
    </location>
</feature>
<dbReference type="PROSITE" id="PS50157">
    <property type="entry name" value="ZINC_FINGER_C2H2_2"/>
    <property type="match status" value="1"/>
</dbReference>
<dbReference type="Gene3D" id="3.30.160.60">
    <property type="entry name" value="Classic Zinc Finger"/>
    <property type="match status" value="2"/>
</dbReference>
<dbReference type="FunFam" id="3.30.160.60:FF:002343">
    <property type="entry name" value="Zinc finger protein 33A"/>
    <property type="match status" value="1"/>
</dbReference>
<dbReference type="AlphaFoldDB" id="A0A2J6RP57"/>
<dbReference type="InterPro" id="IPR013087">
    <property type="entry name" value="Znf_C2H2_type"/>
</dbReference>
<dbReference type="EMBL" id="KZ613945">
    <property type="protein sequence ID" value="PMD40288.1"/>
    <property type="molecule type" value="Genomic_DNA"/>
</dbReference>
<gene>
    <name evidence="10" type="ORF">L207DRAFT_427440</name>
</gene>
<dbReference type="GO" id="GO:0000978">
    <property type="term" value="F:RNA polymerase II cis-regulatory region sequence-specific DNA binding"/>
    <property type="evidence" value="ECO:0007669"/>
    <property type="project" value="InterPro"/>
</dbReference>
<evidence type="ECO:0000256" key="6">
    <source>
        <dbReference type="ARBA" id="ARBA00023242"/>
    </source>
</evidence>
<feature type="compositionally biased region" description="Basic and acidic residues" evidence="8">
    <location>
        <begin position="38"/>
        <end position="53"/>
    </location>
</feature>
<evidence type="ECO:0000313" key="10">
    <source>
        <dbReference type="EMBL" id="PMD40288.1"/>
    </source>
</evidence>
<evidence type="ECO:0000256" key="1">
    <source>
        <dbReference type="ARBA" id="ARBA00004123"/>
    </source>
</evidence>
<dbReference type="GO" id="GO:0005634">
    <property type="term" value="C:nucleus"/>
    <property type="evidence" value="ECO:0007669"/>
    <property type="project" value="UniProtKB-SubCell"/>
</dbReference>
<dbReference type="PANTHER" id="PTHR40626:SF11">
    <property type="entry name" value="ZINC FINGER PROTEIN YPR022C"/>
    <property type="match status" value="1"/>
</dbReference>
<keyword evidence="11" id="KW-1185">Reference proteome</keyword>